<evidence type="ECO:0000313" key="2">
    <source>
        <dbReference type="EMBL" id="KAF0724625.1"/>
    </source>
</evidence>
<gene>
    <name evidence="2" type="ORF">Ae201684_016691</name>
</gene>
<sequence>MENVDDQHSCLGNDETEVYSVILGNPATTRQSTLQRCSLSNSQHLTMTFSLFHNEDASPKSASAAVKAYNLQSISQTTPPDVYTKHGEESFRLVMARENGADGTEWRVAKSSDGMTVSRGIVPNVSWHCIKSTSRMPCSMTTLADKLNDAKEMTTFDEMTSSCEVLPSLAPSGTSVRHVKAKPIFPTQVREFVVISSEHKAEDGSMIVIATRSIHHEDVPEVSHLTRATMILSGYIIRAVDDHTCELTVIAHIDLGGLLPATVINLLATETPLQLMKRMQRLYGRRPASPSSRPSYH</sequence>
<dbReference type="SUPFAM" id="SSF55961">
    <property type="entry name" value="Bet v1-like"/>
    <property type="match status" value="1"/>
</dbReference>
<comment type="caution">
    <text evidence="2">The sequence shown here is derived from an EMBL/GenBank/DDBJ whole genome shotgun (WGS) entry which is preliminary data.</text>
</comment>
<organism evidence="2 3">
    <name type="scientific">Aphanomyces euteiches</name>
    <dbReference type="NCBI Taxonomy" id="100861"/>
    <lineage>
        <taxon>Eukaryota</taxon>
        <taxon>Sar</taxon>
        <taxon>Stramenopiles</taxon>
        <taxon>Oomycota</taxon>
        <taxon>Saprolegniomycetes</taxon>
        <taxon>Saprolegniales</taxon>
        <taxon>Verrucalvaceae</taxon>
        <taxon>Aphanomyces</taxon>
    </lineage>
</organism>
<protein>
    <recommendedName>
        <fullName evidence="1">START domain-containing protein</fullName>
    </recommendedName>
</protein>
<evidence type="ECO:0000259" key="1">
    <source>
        <dbReference type="PROSITE" id="PS50848"/>
    </source>
</evidence>
<reference evidence="2 3" key="1">
    <citation type="submission" date="2019-07" db="EMBL/GenBank/DDBJ databases">
        <title>Genomics analysis of Aphanomyces spp. identifies a new class of oomycete effector associated with host adaptation.</title>
        <authorList>
            <person name="Gaulin E."/>
        </authorList>
    </citation>
    <scope>NUCLEOTIDE SEQUENCE [LARGE SCALE GENOMIC DNA]</scope>
    <source>
        <strain evidence="2 3">ATCC 201684</strain>
    </source>
</reference>
<name>A0A6G0WBH1_9STRA</name>
<dbReference type="SMART" id="SM00234">
    <property type="entry name" value="START"/>
    <property type="match status" value="1"/>
</dbReference>
<dbReference type="PANTHER" id="PTHR19308">
    <property type="entry name" value="PHOSPHATIDYLCHOLINE TRANSFER PROTEIN"/>
    <property type="match status" value="1"/>
</dbReference>
<dbReference type="PROSITE" id="PS50848">
    <property type="entry name" value="START"/>
    <property type="match status" value="1"/>
</dbReference>
<dbReference type="InterPro" id="IPR051213">
    <property type="entry name" value="START_lipid_transfer"/>
</dbReference>
<accession>A0A6G0WBH1</accession>
<dbReference type="AlphaFoldDB" id="A0A6G0WBH1"/>
<dbReference type="InterPro" id="IPR023393">
    <property type="entry name" value="START-like_dom_sf"/>
</dbReference>
<dbReference type="CDD" id="cd00177">
    <property type="entry name" value="START"/>
    <property type="match status" value="1"/>
</dbReference>
<evidence type="ECO:0000313" key="3">
    <source>
        <dbReference type="Proteomes" id="UP000481153"/>
    </source>
</evidence>
<dbReference type="EMBL" id="VJMJ01000266">
    <property type="protein sequence ID" value="KAF0724625.1"/>
    <property type="molecule type" value="Genomic_DNA"/>
</dbReference>
<keyword evidence="3" id="KW-1185">Reference proteome</keyword>
<dbReference type="Gene3D" id="3.30.530.20">
    <property type="match status" value="1"/>
</dbReference>
<feature type="domain" description="START" evidence="1">
    <location>
        <begin position="106"/>
        <end position="288"/>
    </location>
</feature>
<dbReference type="InterPro" id="IPR002913">
    <property type="entry name" value="START_lipid-bd_dom"/>
</dbReference>
<dbReference type="GO" id="GO:0008289">
    <property type="term" value="F:lipid binding"/>
    <property type="evidence" value="ECO:0007669"/>
    <property type="project" value="InterPro"/>
</dbReference>
<dbReference type="Pfam" id="PF01852">
    <property type="entry name" value="START"/>
    <property type="match status" value="1"/>
</dbReference>
<dbReference type="VEuPathDB" id="FungiDB:AeMF1_010520"/>
<dbReference type="GO" id="GO:0005737">
    <property type="term" value="C:cytoplasm"/>
    <property type="evidence" value="ECO:0007669"/>
    <property type="project" value="UniProtKB-ARBA"/>
</dbReference>
<dbReference type="Proteomes" id="UP000481153">
    <property type="component" value="Unassembled WGS sequence"/>
</dbReference>
<proteinExistence type="predicted"/>
<dbReference type="PANTHER" id="PTHR19308:SF14">
    <property type="entry name" value="START DOMAIN-CONTAINING PROTEIN"/>
    <property type="match status" value="1"/>
</dbReference>